<dbReference type="EMBL" id="JACHFW010000002">
    <property type="protein sequence ID" value="MBB5263621.1"/>
    <property type="molecule type" value="Genomic_DNA"/>
</dbReference>
<feature type="transmembrane region" description="Helical" evidence="8">
    <location>
        <begin position="438"/>
        <end position="455"/>
    </location>
</feature>
<organism evidence="9 10">
    <name type="scientific">Catenibacillus scindens</name>
    <dbReference type="NCBI Taxonomy" id="673271"/>
    <lineage>
        <taxon>Bacteria</taxon>
        <taxon>Bacillati</taxon>
        <taxon>Bacillota</taxon>
        <taxon>Clostridia</taxon>
        <taxon>Lachnospirales</taxon>
        <taxon>Lachnospiraceae</taxon>
        <taxon>Catenibacillus</taxon>
    </lineage>
</organism>
<feature type="transmembrane region" description="Helical" evidence="8">
    <location>
        <begin position="150"/>
        <end position="169"/>
    </location>
</feature>
<evidence type="ECO:0000256" key="2">
    <source>
        <dbReference type="ARBA" id="ARBA00009261"/>
    </source>
</evidence>
<dbReference type="Proteomes" id="UP000543642">
    <property type="component" value="Unassembled WGS sequence"/>
</dbReference>
<feature type="transmembrane region" description="Helical" evidence="8">
    <location>
        <begin position="73"/>
        <end position="95"/>
    </location>
</feature>
<name>A0A7W8M4S9_9FIRM</name>
<evidence type="ECO:0000313" key="10">
    <source>
        <dbReference type="Proteomes" id="UP000543642"/>
    </source>
</evidence>
<dbReference type="PANTHER" id="PTHR30330">
    <property type="entry name" value="AGSS FAMILY TRANSPORTER, SODIUM-ALANINE"/>
    <property type="match status" value="1"/>
</dbReference>
<dbReference type="PANTHER" id="PTHR30330:SF3">
    <property type="entry name" value="TRANSCRIPTIONAL REGULATOR, LRP FAMILY"/>
    <property type="match status" value="1"/>
</dbReference>
<keyword evidence="6 8" id="KW-1133">Transmembrane helix</keyword>
<keyword evidence="7 8" id="KW-0472">Membrane</keyword>
<comment type="subcellular location">
    <subcellularLocation>
        <location evidence="1 8">Cell membrane</location>
        <topology evidence="1 8">Multi-pass membrane protein</topology>
    </subcellularLocation>
</comment>
<feature type="transmembrane region" description="Helical" evidence="8">
    <location>
        <begin position="250"/>
        <end position="272"/>
    </location>
</feature>
<feature type="transmembrane region" description="Helical" evidence="8">
    <location>
        <begin position="368"/>
        <end position="388"/>
    </location>
</feature>
<feature type="transmembrane region" description="Helical" evidence="8">
    <location>
        <begin position="101"/>
        <end position="121"/>
    </location>
</feature>
<evidence type="ECO:0000256" key="6">
    <source>
        <dbReference type="ARBA" id="ARBA00022989"/>
    </source>
</evidence>
<dbReference type="InterPro" id="IPR001463">
    <property type="entry name" value="Na/Ala_symport"/>
</dbReference>
<dbReference type="Pfam" id="PF01235">
    <property type="entry name" value="Na_Ala_symp"/>
    <property type="match status" value="1"/>
</dbReference>
<comment type="caution">
    <text evidence="9">The sequence shown here is derived from an EMBL/GenBank/DDBJ whole genome shotgun (WGS) entry which is preliminary data.</text>
</comment>
<evidence type="ECO:0000256" key="5">
    <source>
        <dbReference type="ARBA" id="ARBA00022692"/>
    </source>
</evidence>
<sequence length="472" mass="50439">MAPKDIGSVLENINAWVWGPWTFFLFIGTGIFLTVRLKLLPWKNLGFSLRQVCSDIIHPRKGDGKNISPFQSLMTAMAAMMGTGNIAGVAAAMVLGGPGALIWMILSAFIAMALSLTENVLTMDCRKKNGRGLFFGGPMYVMEEHIRPRILGKLLAVLFSLFMLGASLGMGNMTQANSISEALRDTFQIPPALTGGILFFLCLLILTGGISCIGKVCGFLVPIMSVAYFGAAILVILINIENLPSGLMEMISMAFSPSAVAGGLGGSILAGMGQAMRWGIARGVFSNEAGLGSAPVASAAADTDDVIRQSYIAMTGTFFDTIVVCSATGLAIASSGLLGARDLQGQFLSGVALTNKVFESALGPAGRFIISGGITMFAFATIIGWEYYGEMALNYLSDRCRHLRTPLKITFIYRIVYCAFAAVGAMASLQAVWDFSDIMNAAMAIPNLICVLLLNRRACELLFKYEDIIKHN</sequence>
<dbReference type="RefSeq" id="WP_330599410.1">
    <property type="nucleotide sequence ID" value="NZ_CAWVEG010000198.1"/>
</dbReference>
<feature type="transmembrane region" description="Helical" evidence="8">
    <location>
        <begin position="318"/>
        <end position="340"/>
    </location>
</feature>
<feature type="transmembrane region" description="Helical" evidence="8">
    <location>
        <begin position="189"/>
        <end position="207"/>
    </location>
</feature>
<evidence type="ECO:0000256" key="3">
    <source>
        <dbReference type="ARBA" id="ARBA00022448"/>
    </source>
</evidence>
<keyword evidence="4 8" id="KW-1003">Cell membrane</keyword>
<accession>A0A7W8M4S9</accession>
<keyword evidence="3 8" id="KW-0813">Transport</keyword>
<evidence type="ECO:0000313" key="9">
    <source>
        <dbReference type="EMBL" id="MBB5263621.1"/>
    </source>
</evidence>
<keyword evidence="5 8" id="KW-0812">Transmembrane</keyword>
<dbReference type="Gene3D" id="1.20.1740.10">
    <property type="entry name" value="Amino acid/polyamine transporter I"/>
    <property type="match status" value="1"/>
</dbReference>
<protein>
    <submittedName>
        <fullName evidence="9">AGCS family alanine or glycine:cation symporter</fullName>
    </submittedName>
</protein>
<evidence type="ECO:0000256" key="8">
    <source>
        <dbReference type="RuleBase" id="RU363064"/>
    </source>
</evidence>
<comment type="similarity">
    <text evidence="2 8">Belongs to the alanine or glycine:cation symporter (AGCS) (TC 2.A.25) family.</text>
</comment>
<dbReference type="GO" id="GO:0005886">
    <property type="term" value="C:plasma membrane"/>
    <property type="evidence" value="ECO:0007669"/>
    <property type="project" value="UniProtKB-SubCell"/>
</dbReference>
<evidence type="ECO:0000256" key="4">
    <source>
        <dbReference type="ARBA" id="ARBA00022475"/>
    </source>
</evidence>
<dbReference type="PRINTS" id="PR00175">
    <property type="entry name" value="NAALASMPORT"/>
</dbReference>
<feature type="transmembrane region" description="Helical" evidence="8">
    <location>
        <begin position="409"/>
        <end position="432"/>
    </location>
</feature>
<feature type="transmembrane region" description="Helical" evidence="8">
    <location>
        <begin position="219"/>
        <end position="238"/>
    </location>
</feature>
<dbReference type="NCBIfam" id="TIGR00835">
    <property type="entry name" value="agcS"/>
    <property type="match status" value="1"/>
</dbReference>
<gene>
    <name evidence="9" type="ORF">HNP82_000719</name>
</gene>
<keyword evidence="10" id="KW-1185">Reference proteome</keyword>
<feature type="transmembrane region" description="Helical" evidence="8">
    <location>
        <begin position="15"/>
        <end position="35"/>
    </location>
</feature>
<keyword evidence="8" id="KW-0769">Symport</keyword>
<dbReference type="AlphaFoldDB" id="A0A7W8M4S9"/>
<evidence type="ECO:0000256" key="7">
    <source>
        <dbReference type="ARBA" id="ARBA00023136"/>
    </source>
</evidence>
<dbReference type="GO" id="GO:0005283">
    <property type="term" value="F:amino acid:sodium symporter activity"/>
    <property type="evidence" value="ECO:0007669"/>
    <property type="project" value="InterPro"/>
</dbReference>
<proteinExistence type="inferred from homology"/>
<evidence type="ECO:0000256" key="1">
    <source>
        <dbReference type="ARBA" id="ARBA00004651"/>
    </source>
</evidence>
<reference evidence="9 10" key="1">
    <citation type="submission" date="2020-08" db="EMBL/GenBank/DDBJ databases">
        <title>Genomic Encyclopedia of Type Strains, Phase IV (KMG-IV): sequencing the most valuable type-strain genomes for metagenomic binning, comparative biology and taxonomic classification.</title>
        <authorList>
            <person name="Goeker M."/>
        </authorList>
    </citation>
    <scope>NUCLEOTIDE SEQUENCE [LARGE SCALE GENOMIC DNA]</scope>
    <source>
        <strain evidence="9 10">DSM 106146</strain>
    </source>
</reference>